<protein>
    <submittedName>
        <fullName evidence="2">DUF2795 domain-containing protein</fullName>
    </submittedName>
</protein>
<evidence type="ECO:0000256" key="1">
    <source>
        <dbReference type="SAM" id="MobiDB-lite"/>
    </source>
</evidence>
<dbReference type="Proteomes" id="UP000502706">
    <property type="component" value="Chromosome"/>
</dbReference>
<dbReference type="InterPro" id="IPR021527">
    <property type="entry name" value="DUF2795"/>
</dbReference>
<dbReference type="AlphaFoldDB" id="A0A6G8PS22"/>
<dbReference type="KEGG" id="rmar:GBA65_00090"/>
<accession>A0A6G8PS22</accession>
<gene>
    <name evidence="2" type="ORF">GBA65_00090</name>
</gene>
<proteinExistence type="predicted"/>
<dbReference type="EMBL" id="CP045121">
    <property type="protein sequence ID" value="QIN77174.1"/>
    <property type="molecule type" value="Genomic_DNA"/>
</dbReference>
<evidence type="ECO:0000313" key="2">
    <source>
        <dbReference type="EMBL" id="QIN77174.1"/>
    </source>
</evidence>
<keyword evidence="3" id="KW-1185">Reference proteome</keyword>
<sequence length="97" mass="10704">MLRPVDRARTGVKHRPRGPSYPHERAKEEETVDFNPDDAQQYLEGIEYPASKEEISSAAEGNGAPEDLVGLIGTLPRPEFSSQEELMDELRARPGGG</sequence>
<name>A0A6G8PS22_9ACTN</name>
<dbReference type="Pfam" id="PF11387">
    <property type="entry name" value="DUF2795"/>
    <property type="match status" value="1"/>
</dbReference>
<feature type="region of interest" description="Disordered" evidence="1">
    <location>
        <begin position="1"/>
        <end position="31"/>
    </location>
</feature>
<reference evidence="2 3" key="1">
    <citation type="submission" date="2019-10" db="EMBL/GenBank/DDBJ databases">
        <title>Rubrobacter sp nov SCSIO 52915 isolated from a deep-sea sediment in the South China Sea.</title>
        <authorList>
            <person name="Chen R.W."/>
        </authorList>
    </citation>
    <scope>NUCLEOTIDE SEQUENCE [LARGE SCALE GENOMIC DNA]</scope>
    <source>
        <strain evidence="2 3">SCSIO 52915</strain>
    </source>
</reference>
<evidence type="ECO:0000313" key="3">
    <source>
        <dbReference type="Proteomes" id="UP000502706"/>
    </source>
</evidence>
<organism evidence="2 3">
    <name type="scientific">Rubrobacter marinus</name>
    <dbReference type="NCBI Taxonomy" id="2653852"/>
    <lineage>
        <taxon>Bacteria</taxon>
        <taxon>Bacillati</taxon>
        <taxon>Actinomycetota</taxon>
        <taxon>Rubrobacteria</taxon>
        <taxon>Rubrobacterales</taxon>
        <taxon>Rubrobacteraceae</taxon>
        <taxon>Rubrobacter</taxon>
    </lineage>
</organism>